<dbReference type="Proteomes" id="UP000054995">
    <property type="component" value="Unassembled WGS sequence"/>
</dbReference>
<evidence type="ECO:0000313" key="2">
    <source>
        <dbReference type="Proteomes" id="UP000054995"/>
    </source>
</evidence>
<dbReference type="AlphaFoldDB" id="A0A0V1FUI5"/>
<organism evidence="1 2">
    <name type="scientific">Trichinella pseudospiralis</name>
    <name type="common">Parasitic roundworm</name>
    <dbReference type="NCBI Taxonomy" id="6337"/>
    <lineage>
        <taxon>Eukaryota</taxon>
        <taxon>Metazoa</taxon>
        <taxon>Ecdysozoa</taxon>
        <taxon>Nematoda</taxon>
        <taxon>Enoplea</taxon>
        <taxon>Dorylaimia</taxon>
        <taxon>Trichinellida</taxon>
        <taxon>Trichinellidae</taxon>
        <taxon>Trichinella</taxon>
    </lineage>
</organism>
<accession>A0A0V1FUI5</accession>
<evidence type="ECO:0000313" key="1">
    <source>
        <dbReference type="EMBL" id="KRY89503.1"/>
    </source>
</evidence>
<name>A0A0V1FUI5_TRIPS</name>
<dbReference type="OrthoDB" id="10453710at2759"/>
<proteinExistence type="predicted"/>
<comment type="caution">
    <text evidence="1">The sequence shown here is derived from an EMBL/GenBank/DDBJ whole genome shotgun (WGS) entry which is preliminary data.</text>
</comment>
<protein>
    <submittedName>
        <fullName evidence="1">Uncharacterized protein</fullName>
    </submittedName>
</protein>
<gene>
    <name evidence="1" type="ORF">T4D_3811</name>
</gene>
<dbReference type="EMBL" id="JYDT01000031">
    <property type="protein sequence ID" value="KRY89503.1"/>
    <property type="molecule type" value="Genomic_DNA"/>
</dbReference>
<sequence>MRLSCQVGKLWKLRRCNACQSMYHGCQCFMPMHLDTADTTVDDNSRALLSLVSGIHATISSMAPFIP</sequence>
<keyword evidence="2" id="KW-1185">Reference proteome</keyword>
<reference evidence="1 2" key="1">
    <citation type="submission" date="2015-01" db="EMBL/GenBank/DDBJ databases">
        <title>Evolution of Trichinella species and genotypes.</title>
        <authorList>
            <person name="Korhonen P.K."/>
            <person name="Edoardo P."/>
            <person name="Giuseppe L.R."/>
            <person name="Gasser R.B."/>
        </authorList>
    </citation>
    <scope>NUCLEOTIDE SEQUENCE [LARGE SCALE GENOMIC DNA]</scope>
    <source>
        <strain evidence="1">ISS470</strain>
    </source>
</reference>